<dbReference type="OrthoDB" id="10259236at2759"/>
<feature type="domain" description="Nudix hydrolase" evidence="2">
    <location>
        <begin position="17"/>
        <end position="160"/>
    </location>
</feature>
<dbReference type="PROSITE" id="PS00893">
    <property type="entry name" value="NUDIX_BOX"/>
    <property type="match status" value="1"/>
</dbReference>
<dbReference type="EMBL" id="LAFY01000321">
    <property type="protein sequence ID" value="KJY00455.1"/>
    <property type="molecule type" value="Genomic_DNA"/>
</dbReference>
<gene>
    <name evidence="3" type="ORF">TI39_contig329g00027</name>
</gene>
<dbReference type="InterPro" id="IPR020084">
    <property type="entry name" value="NUDIX_hydrolase_CS"/>
</dbReference>
<proteinExistence type="predicted"/>
<dbReference type="Gene3D" id="3.90.79.10">
    <property type="entry name" value="Nucleoside Triphosphate Pyrophosphohydrolase"/>
    <property type="match status" value="1"/>
</dbReference>
<dbReference type="InterPro" id="IPR015797">
    <property type="entry name" value="NUDIX_hydrolase-like_dom_sf"/>
</dbReference>
<dbReference type="InterPro" id="IPR000086">
    <property type="entry name" value="NUDIX_hydrolase_dom"/>
</dbReference>
<reference evidence="3 4" key="1">
    <citation type="submission" date="2015-03" db="EMBL/GenBank/DDBJ databases">
        <title>RNA-seq based gene annotation and comparative genomics of four Zymoseptoria species reveal species-specific pathogenicity related genes and transposable element activity.</title>
        <authorList>
            <person name="Grandaubert J."/>
            <person name="Bhattacharyya A."/>
            <person name="Stukenbrock E.H."/>
        </authorList>
    </citation>
    <scope>NUCLEOTIDE SEQUENCE [LARGE SCALE GENOMIC DNA]</scope>
    <source>
        <strain evidence="3 4">Zb18110</strain>
    </source>
</reference>
<evidence type="ECO:0000256" key="1">
    <source>
        <dbReference type="ARBA" id="ARBA00022801"/>
    </source>
</evidence>
<accession>A0A0F4GSP9</accession>
<evidence type="ECO:0000313" key="4">
    <source>
        <dbReference type="Proteomes" id="UP000033647"/>
    </source>
</evidence>
<evidence type="ECO:0000259" key="2">
    <source>
        <dbReference type="PROSITE" id="PS51462"/>
    </source>
</evidence>
<protein>
    <recommendedName>
        <fullName evidence="2">Nudix hydrolase domain-containing protein</fullName>
    </recommendedName>
</protein>
<dbReference type="AlphaFoldDB" id="A0A0F4GSP9"/>
<sequence>MPLQRTQPVLASFPCEHLTIAAGVAIFHLATDRVVLCYHTRDKYYFLPKGRRNANEDTGQAAEREGFEESGYRNRLLPLPLIHRQPDGDQGHEDFVTEPLWTQLLPVSCRTQYLLHWYIAETVPKSVEEEYGRMYRDKEDLKPYKPPTPFPKGQTIKARVEEDLEVINGDGSRQIYEPVRHVGTGVDEEEAFYESSLVPVEEARRRLGKSSAMDIIEKAIEYIQYRKQMELGTADPPTRDANPGYWE</sequence>
<dbReference type="PROSITE" id="PS51462">
    <property type="entry name" value="NUDIX"/>
    <property type="match status" value="1"/>
</dbReference>
<dbReference type="SUPFAM" id="SSF55811">
    <property type="entry name" value="Nudix"/>
    <property type="match status" value="1"/>
</dbReference>
<keyword evidence="1" id="KW-0378">Hydrolase</keyword>
<organism evidence="3 4">
    <name type="scientific">Zymoseptoria brevis</name>
    <dbReference type="NCBI Taxonomy" id="1047168"/>
    <lineage>
        <taxon>Eukaryota</taxon>
        <taxon>Fungi</taxon>
        <taxon>Dikarya</taxon>
        <taxon>Ascomycota</taxon>
        <taxon>Pezizomycotina</taxon>
        <taxon>Dothideomycetes</taxon>
        <taxon>Dothideomycetidae</taxon>
        <taxon>Mycosphaerellales</taxon>
        <taxon>Mycosphaerellaceae</taxon>
        <taxon>Zymoseptoria</taxon>
    </lineage>
</organism>
<comment type="caution">
    <text evidence="3">The sequence shown here is derived from an EMBL/GenBank/DDBJ whole genome shotgun (WGS) entry which is preliminary data.</text>
</comment>
<dbReference type="CDD" id="cd02883">
    <property type="entry name" value="NUDIX_Hydrolase"/>
    <property type="match status" value="1"/>
</dbReference>
<evidence type="ECO:0000313" key="3">
    <source>
        <dbReference type="EMBL" id="KJY00455.1"/>
    </source>
</evidence>
<dbReference type="GO" id="GO:0016787">
    <property type="term" value="F:hydrolase activity"/>
    <property type="evidence" value="ECO:0007669"/>
    <property type="project" value="UniProtKB-KW"/>
</dbReference>
<dbReference type="Proteomes" id="UP000033647">
    <property type="component" value="Unassembled WGS sequence"/>
</dbReference>
<name>A0A0F4GSP9_9PEZI</name>
<keyword evidence="4" id="KW-1185">Reference proteome</keyword>